<proteinExistence type="predicted"/>
<dbReference type="Proteomes" id="UP000438429">
    <property type="component" value="Unassembled WGS sequence"/>
</dbReference>
<dbReference type="EMBL" id="VEVO01000015">
    <property type="protein sequence ID" value="KAF0030562.1"/>
    <property type="molecule type" value="Genomic_DNA"/>
</dbReference>
<organism evidence="1 2">
    <name type="scientific">Scophthalmus maximus</name>
    <name type="common">Turbot</name>
    <name type="synonym">Psetta maxima</name>
    <dbReference type="NCBI Taxonomy" id="52904"/>
    <lineage>
        <taxon>Eukaryota</taxon>
        <taxon>Metazoa</taxon>
        <taxon>Chordata</taxon>
        <taxon>Craniata</taxon>
        <taxon>Vertebrata</taxon>
        <taxon>Euteleostomi</taxon>
        <taxon>Actinopterygii</taxon>
        <taxon>Neopterygii</taxon>
        <taxon>Teleostei</taxon>
        <taxon>Neoteleostei</taxon>
        <taxon>Acanthomorphata</taxon>
        <taxon>Carangaria</taxon>
        <taxon>Pleuronectiformes</taxon>
        <taxon>Pleuronectoidei</taxon>
        <taxon>Scophthalmidae</taxon>
        <taxon>Scophthalmus</taxon>
    </lineage>
</organism>
<protein>
    <submittedName>
        <fullName evidence="1">Uncharacterized protein</fullName>
    </submittedName>
</protein>
<name>A0A6A4SJM5_SCOMX</name>
<reference evidence="1 2" key="1">
    <citation type="submission" date="2019-06" db="EMBL/GenBank/DDBJ databases">
        <title>Draft genomes of female and male turbot (Scophthalmus maximus).</title>
        <authorList>
            <person name="Xu H."/>
            <person name="Xu X.-W."/>
            <person name="Shao C."/>
            <person name="Chen S."/>
        </authorList>
    </citation>
    <scope>NUCLEOTIDE SEQUENCE [LARGE SCALE GENOMIC DNA]</scope>
    <source>
        <strain evidence="1">Ysfricsl-2016a</strain>
        <tissue evidence="1">Blood</tissue>
    </source>
</reference>
<sequence>MCSSRPLEIAIFVFKNSSRAGKLERQSRRLNLCHVTSFAGTSGASKAPEANRWDLSGDNLCTSLPRHLKGIVVGTDVSNTRGCGVRGPAQLVKNNVCTMEAAMHRRVGSGLKKKMKEEHG</sequence>
<evidence type="ECO:0000313" key="2">
    <source>
        <dbReference type="Proteomes" id="UP000438429"/>
    </source>
</evidence>
<gene>
    <name evidence="1" type="ORF">F2P81_017293</name>
</gene>
<evidence type="ECO:0000313" key="1">
    <source>
        <dbReference type="EMBL" id="KAF0030562.1"/>
    </source>
</evidence>
<accession>A0A6A4SJM5</accession>
<dbReference type="AlphaFoldDB" id="A0A6A4SJM5"/>
<comment type="caution">
    <text evidence="1">The sequence shown here is derived from an EMBL/GenBank/DDBJ whole genome shotgun (WGS) entry which is preliminary data.</text>
</comment>